<dbReference type="EMBL" id="GEDG01021096">
    <property type="protein sequence ID" value="JAP18587.1"/>
    <property type="molecule type" value="Transcribed_RNA"/>
</dbReference>
<feature type="non-terminal residue" evidence="1">
    <location>
        <position position="1"/>
    </location>
</feature>
<name>A0A0V0HGN8_SOLCH</name>
<accession>A0A0V0HGN8</accession>
<dbReference type="AlphaFoldDB" id="A0A0V0HGN8"/>
<organism evidence="1">
    <name type="scientific">Solanum chacoense</name>
    <name type="common">Chaco potato</name>
    <dbReference type="NCBI Taxonomy" id="4108"/>
    <lineage>
        <taxon>Eukaryota</taxon>
        <taxon>Viridiplantae</taxon>
        <taxon>Streptophyta</taxon>
        <taxon>Embryophyta</taxon>
        <taxon>Tracheophyta</taxon>
        <taxon>Spermatophyta</taxon>
        <taxon>Magnoliopsida</taxon>
        <taxon>eudicotyledons</taxon>
        <taxon>Gunneridae</taxon>
        <taxon>Pentapetalae</taxon>
        <taxon>asterids</taxon>
        <taxon>lamiids</taxon>
        <taxon>Solanales</taxon>
        <taxon>Solanaceae</taxon>
        <taxon>Solanoideae</taxon>
        <taxon>Solaneae</taxon>
        <taxon>Solanum</taxon>
    </lineage>
</organism>
<protein>
    <submittedName>
        <fullName evidence="1">Putative ovule protein</fullName>
    </submittedName>
</protein>
<reference evidence="1" key="1">
    <citation type="submission" date="2015-12" db="EMBL/GenBank/DDBJ databases">
        <title>Gene expression during late stages of embryo sac development: a critical building block for successful pollen-pistil interactions.</title>
        <authorList>
            <person name="Liu Y."/>
            <person name="Joly V."/>
            <person name="Sabar M."/>
            <person name="Matton D.P."/>
        </authorList>
    </citation>
    <scope>NUCLEOTIDE SEQUENCE</scope>
</reference>
<proteinExistence type="predicted"/>
<sequence length="62" mass="7044">NTIDFAPDEIEAIFWHPFSRCLIPCLSNVQSTTWHLPLFSCYLAPSLNSLSFTFISRGIIVI</sequence>
<evidence type="ECO:0000313" key="1">
    <source>
        <dbReference type="EMBL" id="JAP18587.1"/>
    </source>
</evidence>